<dbReference type="InterPro" id="IPR036388">
    <property type="entry name" value="WH-like_DNA-bd_sf"/>
</dbReference>
<dbReference type="InterPro" id="IPR000792">
    <property type="entry name" value="Tscrpt_reg_LuxR_C"/>
</dbReference>
<keyword evidence="2" id="KW-0472">Membrane</keyword>
<comment type="caution">
    <text evidence="4">The sequence shown here is derived from an EMBL/GenBank/DDBJ whole genome shotgun (WGS) entry which is preliminary data.</text>
</comment>
<feature type="transmembrane region" description="Helical" evidence="2">
    <location>
        <begin position="219"/>
        <end position="238"/>
    </location>
</feature>
<dbReference type="EMBL" id="CWJL01000034">
    <property type="protein sequence ID" value="CRY69122.1"/>
    <property type="molecule type" value="Genomic_DNA"/>
</dbReference>
<accession>A0ABM9U0K9</accession>
<proteinExistence type="predicted"/>
<dbReference type="Proteomes" id="UP000044625">
    <property type="component" value="Unassembled WGS sequence"/>
</dbReference>
<evidence type="ECO:0000259" key="3">
    <source>
        <dbReference type="Pfam" id="PF00196"/>
    </source>
</evidence>
<keyword evidence="5" id="KW-1185">Reference proteome</keyword>
<sequence>MATHDPIDLHDRSQAFHTDFFNYHLKNDKPWFIKDAKSCYVTANRAFLDLHGLSHDLSIKGRSDKDLPFIRFCSLDSNNLYEKDVLINRSKIKTLEINFFNEVDYLTPRILIRDSLTLSNGESLIYGEIETTQINYSKLFILNELEVSGCDHGYDPNRVMEVLDSVKNTDPLNGLTKREWELAWLTLNGLTHVEIAILMNLSADYVKQRRREIYKKLKVFYHDVFILVGNILGWINFYPDHFISEPKSLIINHCMYKHPPSGGHVTELKM</sequence>
<protein>
    <submittedName>
        <fullName evidence="4">LuxR family transcriptional regulatory protein</fullName>
    </submittedName>
</protein>
<evidence type="ECO:0000313" key="5">
    <source>
        <dbReference type="Proteomes" id="UP000044625"/>
    </source>
</evidence>
<evidence type="ECO:0000313" key="4">
    <source>
        <dbReference type="EMBL" id="CRY69122.1"/>
    </source>
</evidence>
<reference evidence="4 5" key="1">
    <citation type="submission" date="2015-03" db="EMBL/GenBank/DDBJ databases">
        <authorList>
            <consortium name="Pathogen Informatics"/>
            <person name="Murphy D."/>
        </authorList>
    </citation>
    <scope>NUCLEOTIDE SEQUENCE [LARGE SCALE GENOMIC DNA]</scope>
    <source>
        <strain evidence="5">type strain: CIP110230</strain>
    </source>
</reference>
<organism evidence="4 5">
    <name type="scientific">Yersinia pekkanenii</name>
    <dbReference type="NCBI Taxonomy" id="1288385"/>
    <lineage>
        <taxon>Bacteria</taxon>
        <taxon>Pseudomonadati</taxon>
        <taxon>Pseudomonadota</taxon>
        <taxon>Gammaproteobacteria</taxon>
        <taxon>Enterobacterales</taxon>
        <taxon>Yersiniaceae</taxon>
        <taxon>Yersinia</taxon>
    </lineage>
</organism>
<feature type="domain" description="HTH luxR-type" evidence="3">
    <location>
        <begin position="175"/>
        <end position="219"/>
    </location>
</feature>
<dbReference type="RefSeq" id="WP_050691977.1">
    <property type="nucleotide sequence ID" value="NZ_CAWMMU010000034.1"/>
</dbReference>
<keyword evidence="2" id="KW-0812">Transmembrane</keyword>
<gene>
    <name evidence="4" type="ORF">ERS137968_04262</name>
</gene>
<keyword evidence="1" id="KW-0238">DNA-binding</keyword>
<dbReference type="Gene3D" id="1.10.10.10">
    <property type="entry name" value="Winged helix-like DNA-binding domain superfamily/Winged helix DNA-binding domain"/>
    <property type="match status" value="1"/>
</dbReference>
<dbReference type="Pfam" id="PF00196">
    <property type="entry name" value="GerE"/>
    <property type="match status" value="1"/>
</dbReference>
<name>A0ABM9U0K9_9GAMM</name>
<evidence type="ECO:0000256" key="1">
    <source>
        <dbReference type="ARBA" id="ARBA00023125"/>
    </source>
</evidence>
<dbReference type="InterPro" id="IPR016032">
    <property type="entry name" value="Sig_transdc_resp-reg_C-effctor"/>
</dbReference>
<evidence type="ECO:0000256" key="2">
    <source>
        <dbReference type="SAM" id="Phobius"/>
    </source>
</evidence>
<dbReference type="SUPFAM" id="SSF46894">
    <property type="entry name" value="C-terminal effector domain of the bipartite response regulators"/>
    <property type="match status" value="1"/>
</dbReference>
<keyword evidence="2" id="KW-1133">Transmembrane helix</keyword>